<protein>
    <submittedName>
        <fullName evidence="3">Argininosuccinate lyase</fullName>
    </submittedName>
</protein>
<dbReference type="Pfam" id="PF14698">
    <property type="entry name" value="ASL_C2"/>
    <property type="match status" value="1"/>
</dbReference>
<organism evidence="3 4">
    <name type="scientific">Bartonella quintana JK 68</name>
    <dbReference type="NCBI Taxonomy" id="1134503"/>
    <lineage>
        <taxon>Bacteria</taxon>
        <taxon>Pseudomonadati</taxon>
        <taxon>Pseudomonadota</taxon>
        <taxon>Alphaproteobacteria</taxon>
        <taxon>Hyphomicrobiales</taxon>
        <taxon>Bartonellaceae</taxon>
        <taxon>Bartonella</taxon>
    </lineage>
</organism>
<gene>
    <name evidence="3" type="ORF">O7U_01028</name>
</gene>
<evidence type="ECO:0000259" key="2">
    <source>
        <dbReference type="Pfam" id="PF14698"/>
    </source>
</evidence>
<dbReference type="PANTHER" id="PTHR43814:SF1">
    <property type="entry name" value="ARGININOSUCCINATE LYASE"/>
    <property type="match status" value="1"/>
</dbReference>
<proteinExistence type="predicted"/>
<keyword evidence="4" id="KW-1185">Reference proteome</keyword>
<dbReference type="SUPFAM" id="SSF48557">
    <property type="entry name" value="L-aspartase-like"/>
    <property type="match status" value="1"/>
</dbReference>
<dbReference type="Proteomes" id="UP000027143">
    <property type="component" value="Unassembled WGS sequence"/>
</dbReference>
<feature type="domain" description="Argininosuccinate lyase C-terminal" evidence="2">
    <location>
        <begin position="5"/>
        <end position="70"/>
    </location>
</feature>
<dbReference type="GO" id="GO:0016829">
    <property type="term" value="F:lyase activity"/>
    <property type="evidence" value="ECO:0007669"/>
    <property type="project" value="UniProtKB-KW"/>
</dbReference>
<reference evidence="3 4" key="1">
    <citation type="submission" date="2012-04" db="EMBL/GenBank/DDBJ databases">
        <title>The Genome Sequence of Bartonella quintana JK 68.</title>
        <authorList>
            <consortium name="The Broad Institute Genome Sequencing Platform"/>
            <consortium name="The Broad Institute Genome Sequencing Center for Infectious Disease"/>
            <person name="Feldgarden M."/>
            <person name="Kirby J."/>
            <person name="Kosoy M."/>
            <person name="Birtles R."/>
            <person name="Probert W.S."/>
            <person name="Chiaraviglio L."/>
            <person name="Walker B."/>
            <person name="Young S.K."/>
            <person name="Zeng Q."/>
            <person name="Gargeya S."/>
            <person name="Fitzgerald M."/>
            <person name="Haas B."/>
            <person name="Abouelleil A."/>
            <person name="Alvarado L."/>
            <person name="Arachchi H.M."/>
            <person name="Berlin A.M."/>
            <person name="Chapman S.B."/>
            <person name="Goldberg J."/>
            <person name="Griggs A."/>
            <person name="Gujja S."/>
            <person name="Hansen M."/>
            <person name="Howarth C."/>
            <person name="Imamovic A."/>
            <person name="Larimer J."/>
            <person name="McCowen C."/>
            <person name="Montmayeur A."/>
            <person name="Murphy C."/>
            <person name="Neiman D."/>
            <person name="Pearson M."/>
            <person name="Priest M."/>
            <person name="Roberts A."/>
            <person name="Saif S."/>
            <person name="Shea T."/>
            <person name="Sisk P."/>
            <person name="Sykes S."/>
            <person name="Wortman J."/>
            <person name="Nusbaum C."/>
            <person name="Birren B."/>
        </authorList>
    </citation>
    <scope>NUCLEOTIDE SEQUENCE [LARGE SCALE GENOMIC DNA]</scope>
    <source>
        <strain evidence="3 4">JK 68</strain>
    </source>
</reference>
<sequence length="97" mass="11013">MRQPTDFADWLVRELGLPLREVHHITGQAVALAERKQCGLNDLSLDELQTICPDINAALFDVLTVEKSVKSRKSFCGKVLSEVLYQIAYWKKRLVNA</sequence>
<dbReference type="EMBL" id="AHPD01000011">
    <property type="protein sequence ID" value="KEC65378.1"/>
    <property type="molecule type" value="Genomic_DNA"/>
</dbReference>
<evidence type="ECO:0000256" key="1">
    <source>
        <dbReference type="ARBA" id="ARBA00023239"/>
    </source>
</evidence>
<comment type="caution">
    <text evidence="3">The sequence shown here is derived from an EMBL/GenBank/DDBJ whole genome shotgun (WGS) entry which is preliminary data.</text>
</comment>
<keyword evidence="1 3" id="KW-0456">Lyase</keyword>
<evidence type="ECO:0000313" key="4">
    <source>
        <dbReference type="Proteomes" id="UP000027143"/>
    </source>
</evidence>
<evidence type="ECO:0000313" key="3">
    <source>
        <dbReference type="EMBL" id="KEC65378.1"/>
    </source>
</evidence>
<dbReference type="InterPro" id="IPR029419">
    <property type="entry name" value="Arg_succ_lyase_C"/>
</dbReference>
<accession>A0ABR4SP78</accession>
<dbReference type="PANTHER" id="PTHR43814">
    <property type="entry name" value="ARGININOSUCCINATE LYASE"/>
    <property type="match status" value="1"/>
</dbReference>
<name>A0ABR4SP78_BARQI</name>
<dbReference type="Gene3D" id="1.10.40.30">
    <property type="entry name" value="Fumarase/aspartase (C-terminal domain)"/>
    <property type="match status" value="1"/>
</dbReference>
<dbReference type="InterPro" id="IPR009049">
    <property type="entry name" value="Argininosuccinate_lyase"/>
</dbReference>
<dbReference type="InterPro" id="IPR008948">
    <property type="entry name" value="L-Aspartase-like"/>
</dbReference>